<reference evidence="1" key="1">
    <citation type="submission" date="2023-04" db="EMBL/GenBank/DDBJ databases">
        <title>Draft Genome sequencing of Naganishia species isolated from polar environments using Oxford Nanopore Technology.</title>
        <authorList>
            <person name="Leo P."/>
            <person name="Venkateswaran K."/>
        </authorList>
    </citation>
    <scope>NUCLEOTIDE SEQUENCE</scope>
    <source>
        <strain evidence="1">MNA-CCFEE 5262</strain>
    </source>
</reference>
<proteinExistence type="predicted"/>
<dbReference type="Proteomes" id="UP001230649">
    <property type="component" value="Unassembled WGS sequence"/>
</dbReference>
<dbReference type="EMBL" id="JASBWS010000136">
    <property type="protein sequence ID" value="KAJ9094621.1"/>
    <property type="molecule type" value="Genomic_DNA"/>
</dbReference>
<evidence type="ECO:0000313" key="2">
    <source>
        <dbReference type="Proteomes" id="UP001230649"/>
    </source>
</evidence>
<keyword evidence="2" id="KW-1185">Reference proteome</keyword>
<sequence length="349" mass="38961">MIGSTILVRMDAEMVLRLLFQNDVEMTELSHRRERQQGSDANVDTTSASNAEASTSHTASPPTSFSKNVFGATYQRDGQIYIGGIWPHQLLVVWSDTRAEHSTKGWEIKLQVDVGGIATLSAGGEERQVDTTRVKTRIGRCSLSNEQTGVELETHNNDHAWIPQLMFFEIRVFRYFATDDPLISLGMFPIRLSLGTRTRQSIRKGLHIYDTKYAITDDCHATVFTEINPGLAKLEIDSDGWGMLHAAITMVLKLVYSPAIHLDGGKEAGEEKGHEENRWRNLRSSFWRSAYCPTFSKSVPVVTLIHASKIMLTDTTWYPLPSTVTNADHLQPSTGHLPSHTIPPLDTGL</sequence>
<gene>
    <name evidence="1" type="ORF">QFC20_006861</name>
</gene>
<evidence type="ECO:0000313" key="1">
    <source>
        <dbReference type="EMBL" id="KAJ9094621.1"/>
    </source>
</evidence>
<name>A0ACC2V740_9TREE</name>
<protein>
    <submittedName>
        <fullName evidence="1">Uncharacterized protein</fullName>
    </submittedName>
</protein>
<comment type="caution">
    <text evidence="1">The sequence shown here is derived from an EMBL/GenBank/DDBJ whole genome shotgun (WGS) entry which is preliminary data.</text>
</comment>
<organism evidence="1 2">
    <name type="scientific">Naganishia adeliensis</name>
    <dbReference type="NCBI Taxonomy" id="92952"/>
    <lineage>
        <taxon>Eukaryota</taxon>
        <taxon>Fungi</taxon>
        <taxon>Dikarya</taxon>
        <taxon>Basidiomycota</taxon>
        <taxon>Agaricomycotina</taxon>
        <taxon>Tremellomycetes</taxon>
        <taxon>Filobasidiales</taxon>
        <taxon>Filobasidiaceae</taxon>
        <taxon>Naganishia</taxon>
    </lineage>
</organism>
<accession>A0ACC2V740</accession>